<organism evidence="1">
    <name type="scientific">Spongospora subterranea</name>
    <dbReference type="NCBI Taxonomy" id="70186"/>
    <lineage>
        <taxon>Eukaryota</taxon>
        <taxon>Sar</taxon>
        <taxon>Rhizaria</taxon>
        <taxon>Endomyxa</taxon>
        <taxon>Phytomyxea</taxon>
        <taxon>Plasmodiophorida</taxon>
        <taxon>Plasmodiophoridae</taxon>
        <taxon>Spongospora</taxon>
    </lineage>
</organism>
<feature type="non-terminal residue" evidence="1">
    <location>
        <position position="1"/>
    </location>
</feature>
<proteinExistence type="predicted"/>
<reference evidence="1" key="1">
    <citation type="submission" date="2015-04" db="EMBL/GenBank/DDBJ databases">
        <title>The genome sequence of the plant pathogenic Rhizarian Plasmodiophora brassicae reveals insights in its biotrophic life cycle and the origin of chitin synthesis.</title>
        <authorList>
            <person name="Schwelm A."/>
            <person name="Fogelqvist J."/>
            <person name="Knaust A."/>
            <person name="Julke S."/>
            <person name="Lilja T."/>
            <person name="Dhandapani V."/>
            <person name="Bonilla-Rosso G."/>
            <person name="Karlsson M."/>
            <person name="Shevchenko A."/>
            <person name="Choi S.R."/>
            <person name="Kim H.G."/>
            <person name="Park J.Y."/>
            <person name="Lim Y.P."/>
            <person name="Ludwig-Muller J."/>
            <person name="Dixelius C."/>
        </authorList>
    </citation>
    <scope>NUCLEOTIDE SEQUENCE</scope>
    <source>
        <tissue evidence="1">Potato root galls</tissue>
    </source>
</reference>
<dbReference type="EMBL" id="HACM01002770">
    <property type="protein sequence ID" value="CRZ03212.1"/>
    <property type="molecule type" value="Transcribed_RNA"/>
</dbReference>
<accession>A0A0H5QNP5</accession>
<sequence>AYSVAHDGLAHHSNDIGRDNAPTAELQIWMSVMFFDFLTQCNDIKVSGEKPPKFGLSKKLRRRGIKVCEDVVSMVNQGQDDGLLTTSQVQEPIKKFMWDLCHDYRVPNERITTEMTRLFYHQT</sequence>
<evidence type="ECO:0000313" key="1">
    <source>
        <dbReference type="EMBL" id="CRZ03212.1"/>
    </source>
</evidence>
<protein>
    <submittedName>
        <fullName evidence="1">Uncharacterized protein</fullName>
    </submittedName>
</protein>
<name>A0A0H5QNP5_9EUKA</name>
<feature type="non-terminal residue" evidence="1">
    <location>
        <position position="123"/>
    </location>
</feature>
<dbReference type="AlphaFoldDB" id="A0A0H5QNP5"/>